<accession>A0A344UBJ5</accession>
<evidence type="ECO:0000313" key="1">
    <source>
        <dbReference type="EMBL" id="AXE28266.1"/>
    </source>
</evidence>
<reference evidence="1 2" key="1">
    <citation type="submission" date="2018-01" db="EMBL/GenBank/DDBJ databases">
        <title>Draft genome Sequence of streptomyces globosus LZH-48.</title>
        <authorList>
            <person name="Ran K."/>
            <person name="Li Z."/>
            <person name="Wei S."/>
            <person name="Dong R."/>
        </authorList>
    </citation>
    <scope>NUCLEOTIDE SEQUENCE [LARGE SCALE GENOMIC DNA]</scope>
    <source>
        <strain evidence="1 2">LZH-48</strain>
        <plasmid evidence="1 2">unnamed2</plasmid>
    </source>
</reference>
<proteinExistence type="predicted"/>
<dbReference type="OrthoDB" id="3872876at2"/>
<keyword evidence="2" id="KW-1185">Reference proteome</keyword>
<geneLocation type="plasmid" evidence="1 2">
    <name>unnamed2</name>
</geneLocation>
<sequence length="152" mass="16608">MNPPHLPTTESAVRAIREIAQDYRLKMTVTDDIGADRTSRRTAAGIGTALDPDGSLPHEAFVGLEGTPAVSVRLFPEDDANITVDHVEFPDVPRDSVPAFLRSVYGGLAYTKSRFFPPGLWLVVPLPGDTAHKELVTLTHPSPWLLQISRGR</sequence>
<protein>
    <submittedName>
        <fullName evidence="1">Uncharacterized protein</fullName>
    </submittedName>
</protein>
<dbReference type="AlphaFoldDB" id="A0A344UBJ5"/>
<dbReference type="EMBL" id="CP030864">
    <property type="protein sequence ID" value="AXE28266.1"/>
    <property type="molecule type" value="Genomic_DNA"/>
</dbReference>
<dbReference type="Proteomes" id="UP000252004">
    <property type="component" value="Plasmid unnamed2"/>
</dbReference>
<keyword evidence="1" id="KW-0614">Plasmid</keyword>
<name>A0A344UBJ5_9ACTN</name>
<gene>
    <name evidence="1" type="ORF">C0216_32865</name>
</gene>
<dbReference type="RefSeq" id="WP_114059426.1">
    <property type="nucleotide sequence ID" value="NZ_CP030864.1"/>
</dbReference>
<evidence type="ECO:0000313" key="2">
    <source>
        <dbReference type="Proteomes" id="UP000252004"/>
    </source>
</evidence>
<dbReference type="KEGG" id="sgz:C0216_32865"/>
<organism evidence="1 2">
    <name type="scientific">Streptomyces globosus</name>
    <dbReference type="NCBI Taxonomy" id="68209"/>
    <lineage>
        <taxon>Bacteria</taxon>
        <taxon>Bacillati</taxon>
        <taxon>Actinomycetota</taxon>
        <taxon>Actinomycetes</taxon>
        <taxon>Kitasatosporales</taxon>
        <taxon>Streptomycetaceae</taxon>
        <taxon>Streptomyces</taxon>
    </lineage>
</organism>